<dbReference type="SFLD" id="SFLDG00363">
    <property type="entry name" value="AMPS_(cytGST):_Alpha-__Mu-__Pi"/>
    <property type="match status" value="1"/>
</dbReference>
<evidence type="ECO:0000259" key="2">
    <source>
        <dbReference type="PROSITE" id="PS50405"/>
    </source>
</evidence>
<sequence>MSGDGKYHVHYFAGRGLGEIARIALSEAGVEFEDHRFESLPADLKATTKFGQVPLLVTPAGDRINQSTAILRFIGATHGLSGKTALENAEIDQVIEGVNDIRAKYRALPADAANEERIKFFSTVLPQWLGYFEAILKKTGSGFYVGSNVTIADLYVYVSFDSVINKTADAQPIDAFPLVKAHLEAIAARPRIAAWIAKRPVSQW</sequence>
<evidence type="ECO:0008006" key="5">
    <source>
        <dbReference type="Google" id="ProtNLM"/>
    </source>
</evidence>
<dbReference type="Proteomes" id="UP000008743">
    <property type="component" value="Unassembled WGS sequence"/>
</dbReference>
<organism evidence="3 4">
    <name type="scientific">Capsaspora owczarzaki (strain ATCC 30864)</name>
    <dbReference type="NCBI Taxonomy" id="595528"/>
    <lineage>
        <taxon>Eukaryota</taxon>
        <taxon>Filasterea</taxon>
        <taxon>Capsaspora</taxon>
    </lineage>
</organism>
<dbReference type="EMBL" id="KE346362">
    <property type="protein sequence ID" value="KJE90824.1"/>
    <property type="molecule type" value="Genomic_DNA"/>
</dbReference>
<dbReference type="AlphaFoldDB" id="A0A0D2X1H6"/>
<dbReference type="InterPro" id="IPR004046">
    <property type="entry name" value="GST_C"/>
</dbReference>
<dbReference type="InterPro" id="IPR050213">
    <property type="entry name" value="GST_superfamily"/>
</dbReference>
<protein>
    <recommendedName>
        <fullName evidence="5">Glutathione S-transferase</fullName>
    </recommendedName>
</protein>
<reference evidence="4" key="1">
    <citation type="submission" date="2011-02" db="EMBL/GenBank/DDBJ databases">
        <title>The Genome Sequence of Capsaspora owczarzaki ATCC 30864.</title>
        <authorList>
            <person name="Russ C."/>
            <person name="Cuomo C."/>
            <person name="Burger G."/>
            <person name="Gray M.W."/>
            <person name="Holland P.W.H."/>
            <person name="King N."/>
            <person name="Lang F.B.F."/>
            <person name="Roger A.J."/>
            <person name="Ruiz-Trillo I."/>
            <person name="Young S.K."/>
            <person name="Zeng Q."/>
            <person name="Gargeya S."/>
            <person name="Alvarado L."/>
            <person name="Berlin A."/>
            <person name="Chapman S.B."/>
            <person name="Chen Z."/>
            <person name="Freedman E."/>
            <person name="Gellesch M."/>
            <person name="Goldberg J."/>
            <person name="Griggs A."/>
            <person name="Gujja S."/>
            <person name="Heilman E."/>
            <person name="Heiman D."/>
            <person name="Howarth C."/>
            <person name="Mehta T."/>
            <person name="Neiman D."/>
            <person name="Pearson M."/>
            <person name="Roberts A."/>
            <person name="Saif S."/>
            <person name="Shea T."/>
            <person name="Shenoy N."/>
            <person name="Sisk P."/>
            <person name="Stolte C."/>
            <person name="Sykes S."/>
            <person name="White J."/>
            <person name="Yandava C."/>
            <person name="Haas B."/>
            <person name="Nusbaum C."/>
            <person name="Birren B."/>
        </authorList>
    </citation>
    <scope>NUCLEOTIDE SEQUENCE</scope>
    <source>
        <strain evidence="4">ATCC 30864</strain>
    </source>
</reference>
<dbReference type="InterPro" id="IPR036282">
    <property type="entry name" value="Glutathione-S-Trfase_C_sf"/>
</dbReference>
<evidence type="ECO:0000313" key="3">
    <source>
        <dbReference type="EMBL" id="KJE90824.1"/>
    </source>
</evidence>
<dbReference type="InterPro" id="IPR036249">
    <property type="entry name" value="Thioredoxin-like_sf"/>
</dbReference>
<evidence type="ECO:0000313" key="4">
    <source>
        <dbReference type="Proteomes" id="UP000008743"/>
    </source>
</evidence>
<keyword evidence="4" id="KW-1185">Reference proteome</keyword>
<dbReference type="InParanoid" id="A0A0D2X1H6"/>
<dbReference type="SUPFAM" id="SSF52833">
    <property type="entry name" value="Thioredoxin-like"/>
    <property type="match status" value="1"/>
</dbReference>
<dbReference type="PhylomeDB" id="A0A0D2X1H6"/>
<dbReference type="CDD" id="cd03039">
    <property type="entry name" value="GST_N_Sigma_like"/>
    <property type="match status" value="1"/>
</dbReference>
<dbReference type="RefSeq" id="XP_004348817.1">
    <property type="nucleotide sequence ID" value="XM_004348767.2"/>
</dbReference>
<dbReference type="GO" id="GO:0004364">
    <property type="term" value="F:glutathione transferase activity"/>
    <property type="evidence" value="ECO:0007669"/>
    <property type="project" value="TreeGrafter"/>
</dbReference>
<dbReference type="InterPro" id="IPR004045">
    <property type="entry name" value="Glutathione_S-Trfase_N"/>
</dbReference>
<name>A0A0D2X1H6_CAPO3</name>
<gene>
    <name evidence="3" type="ORF">CAOG_002067</name>
</gene>
<dbReference type="Gene3D" id="1.20.1050.10">
    <property type="match status" value="1"/>
</dbReference>
<dbReference type="InterPro" id="IPR040079">
    <property type="entry name" value="Glutathione_S-Trfase"/>
</dbReference>
<dbReference type="SUPFAM" id="SSF47616">
    <property type="entry name" value="GST C-terminal domain-like"/>
    <property type="match status" value="1"/>
</dbReference>
<dbReference type="eggNOG" id="KOG1695">
    <property type="taxonomic scope" value="Eukaryota"/>
</dbReference>
<feature type="domain" description="GST N-terminal" evidence="1">
    <location>
        <begin position="5"/>
        <end position="82"/>
    </location>
</feature>
<proteinExistence type="predicted"/>
<dbReference type="Gene3D" id="3.40.30.10">
    <property type="entry name" value="Glutaredoxin"/>
    <property type="match status" value="1"/>
</dbReference>
<dbReference type="OMA" id="KKSCVFG"/>
<feature type="domain" description="GST C-terminal" evidence="2">
    <location>
        <begin position="84"/>
        <end position="204"/>
    </location>
</feature>
<evidence type="ECO:0000259" key="1">
    <source>
        <dbReference type="PROSITE" id="PS50404"/>
    </source>
</evidence>
<dbReference type="Pfam" id="PF14497">
    <property type="entry name" value="GST_C_3"/>
    <property type="match status" value="1"/>
</dbReference>
<dbReference type="InterPro" id="IPR010987">
    <property type="entry name" value="Glutathione-S-Trfase_C-like"/>
</dbReference>
<dbReference type="PANTHER" id="PTHR11571">
    <property type="entry name" value="GLUTATHIONE S-TRANSFERASE"/>
    <property type="match status" value="1"/>
</dbReference>
<dbReference type="GO" id="GO:0006749">
    <property type="term" value="P:glutathione metabolic process"/>
    <property type="evidence" value="ECO:0007669"/>
    <property type="project" value="TreeGrafter"/>
</dbReference>
<dbReference type="CDD" id="cd03192">
    <property type="entry name" value="GST_C_Sigma_like"/>
    <property type="match status" value="1"/>
</dbReference>
<dbReference type="PROSITE" id="PS50404">
    <property type="entry name" value="GST_NTER"/>
    <property type="match status" value="1"/>
</dbReference>
<accession>A0A0D2X1H6</accession>
<dbReference type="SFLD" id="SFLDG01205">
    <property type="entry name" value="AMPS.1"/>
    <property type="match status" value="1"/>
</dbReference>
<dbReference type="Pfam" id="PF02798">
    <property type="entry name" value="GST_N"/>
    <property type="match status" value="1"/>
</dbReference>
<dbReference type="PROSITE" id="PS50405">
    <property type="entry name" value="GST_CTER"/>
    <property type="match status" value="1"/>
</dbReference>
<dbReference type="STRING" id="595528.A0A0D2X1H6"/>
<dbReference type="SFLD" id="SFLDS00019">
    <property type="entry name" value="Glutathione_Transferase_(cytos"/>
    <property type="match status" value="1"/>
</dbReference>
<dbReference type="OrthoDB" id="414243at2759"/>